<evidence type="ECO:0000256" key="1">
    <source>
        <dbReference type="ARBA" id="ARBA00022679"/>
    </source>
</evidence>
<accession>A0A2W5ERS0</accession>
<dbReference type="Gene3D" id="3.40.50.2000">
    <property type="entry name" value="Glycogen Phosphorylase B"/>
    <property type="match status" value="1"/>
</dbReference>
<evidence type="ECO:0000313" key="3">
    <source>
        <dbReference type="EMBL" id="PZP44634.1"/>
    </source>
</evidence>
<name>A0A2W5ERS0_9SPHI</name>
<dbReference type="Pfam" id="PF00534">
    <property type="entry name" value="Glycos_transf_1"/>
    <property type="match status" value="1"/>
</dbReference>
<proteinExistence type="predicted"/>
<evidence type="ECO:0000259" key="2">
    <source>
        <dbReference type="Pfam" id="PF00534"/>
    </source>
</evidence>
<gene>
    <name evidence="3" type="ORF">DI598_14230</name>
</gene>
<dbReference type="PANTHER" id="PTHR46401">
    <property type="entry name" value="GLYCOSYLTRANSFERASE WBBK-RELATED"/>
    <property type="match status" value="1"/>
</dbReference>
<keyword evidence="1" id="KW-0808">Transferase</keyword>
<dbReference type="PANTHER" id="PTHR46401:SF2">
    <property type="entry name" value="GLYCOSYLTRANSFERASE WBBK-RELATED"/>
    <property type="match status" value="1"/>
</dbReference>
<protein>
    <recommendedName>
        <fullName evidence="2">Glycosyl transferase family 1 domain-containing protein</fullName>
    </recommendedName>
</protein>
<dbReference type="GO" id="GO:0016757">
    <property type="term" value="F:glycosyltransferase activity"/>
    <property type="evidence" value="ECO:0007669"/>
    <property type="project" value="InterPro"/>
</dbReference>
<dbReference type="AlphaFoldDB" id="A0A2W5ERS0"/>
<dbReference type="InterPro" id="IPR001296">
    <property type="entry name" value="Glyco_trans_1"/>
</dbReference>
<organism evidence="3 4">
    <name type="scientific">Pseudopedobacter saltans</name>
    <dbReference type="NCBI Taxonomy" id="151895"/>
    <lineage>
        <taxon>Bacteria</taxon>
        <taxon>Pseudomonadati</taxon>
        <taxon>Bacteroidota</taxon>
        <taxon>Sphingobacteriia</taxon>
        <taxon>Sphingobacteriales</taxon>
        <taxon>Sphingobacteriaceae</taxon>
        <taxon>Pseudopedobacter</taxon>
    </lineage>
</organism>
<sequence length="386" mass="44444">MSSNIVFVDSTTEYPYRFSAGNTKVELLAKGLIPHGNKITAINSPLIGENVVDEYTVSDYLDIECHSFQKKKTIGSIFKNFRTLYKVLKVKSKQNKDNVLIISDPQYFLIFLLEIFFAKVLKYKVVRLLHEWHSSVKNVSKKQKLGFYLLDNYFGYFCDAILPISHFLEDRSVKYKKPMMLVPILAEYPENSIDNVRPAEQYFVYCVGAQYFHVINRLLQHLNTMNQDYPTVSLVLVLYGEKKFINIIQNQIGKLGLEPKVTIKSKLPQEELYKLFRGALGLIIPLEDSIQDKARFSQKIAEYISCKRPIITNKIGEIPYYFEDKVNAVFAAPIESDDFVFSLKYLANNPEKATDIGLMGFEVGVKYFNYKTVGNNLDKFLSAIKK</sequence>
<dbReference type="EMBL" id="QFOI01000304">
    <property type="protein sequence ID" value="PZP44634.1"/>
    <property type="molecule type" value="Genomic_DNA"/>
</dbReference>
<dbReference type="SUPFAM" id="SSF53756">
    <property type="entry name" value="UDP-Glycosyltransferase/glycogen phosphorylase"/>
    <property type="match status" value="1"/>
</dbReference>
<feature type="domain" description="Glycosyl transferase family 1" evidence="2">
    <location>
        <begin position="201"/>
        <end position="356"/>
    </location>
</feature>
<evidence type="ECO:0000313" key="4">
    <source>
        <dbReference type="Proteomes" id="UP000249645"/>
    </source>
</evidence>
<dbReference type="Proteomes" id="UP000249645">
    <property type="component" value="Unassembled WGS sequence"/>
</dbReference>
<reference evidence="3 4" key="1">
    <citation type="submission" date="2017-11" db="EMBL/GenBank/DDBJ databases">
        <title>Infants hospitalized years apart are colonized by the same room-sourced microbial strains.</title>
        <authorList>
            <person name="Brooks B."/>
            <person name="Olm M.R."/>
            <person name="Firek B.A."/>
            <person name="Baker R."/>
            <person name="Thomas B.C."/>
            <person name="Morowitz M.J."/>
            <person name="Banfield J.F."/>
        </authorList>
    </citation>
    <scope>NUCLEOTIDE SEQUENCE [LARGE SCALE GENOMIC DNA]</scope>
    <source>
        <strain evidence="3">S2_009_000_R2_76</strain>
    </source>
</reference>
<comment type="caution">
    <text evidence="3">The sequence shown here is derived from an EMBL/GenBank/DDBJ whole genome shotgun (WGS) entry which is preliminary data.</text>
</comment>
<dbReference type="GO" id="GO:0009103">
    <property type="term" value="P:lipopolysaccharide biosynthetic process"/>
    <property type="evidence" value="ECO:0007669"/>
    <property type="project" value="TreeGrafter"/>
</dbReference>